<organism evidence="3 4">
    <name type="scientific">Haemaphysalis longicornis</name>
    <name type="common">Bush tick</name>
    <dbReference type="NCBI Taxonomy" id="44386"/>
    <lineage>
        <taxon>Eukaryota</taxon>
        <taxon>Metazoa</taxon>
        <taxon>Ecdysozoa</taxon>
        <taxon>Arthropoda</taxon>
        <taxon>Chelicerata</taxon>
        <taxon>Arachnida</taxon>
        <taxon>Acari</taxon>
        <taxon>Parasitiformes</taxon>
        <taxon>Ixodida</taxon>
        <taxon>Ixodoidea</taxon>
        <taxon>Ixodidae</taxon>
        <taxon>Haemaphysalinae</taxon>
        <taxon>Haemaphysalis</taxon>
    </lineage>
</organism>
<protein>
    <recommendedName>
        <fullName evidence="2">SWIM-type domain-containing protein</fullName>
    </recommendedName>
</protein>
<dbReference type="PANTHER" id="PTHR47526:SF4">
    <property type="entry name" value="SWIM-TYPE DOMAIN-CONTAINING PROTEIN"/>
    <property type="match status" value="1"/>
</dbReference>
<evidence type="ECO:0000256" key="1">
    <source>
        <dbReference type="PROSITE-ProRule" id="PRU00325"/>
    </source>
</evidence>
<keyword evidence="1" id="KW-0862">Zinc</keyword>
<keyword evidence="4" id="KW-1185">Reference proteome</keyword>
<accession>A0A9J6FF75</accession>
<sequence length="237" mass="26275">MPSRMRNCYRPHVYPDIYNYFVLAINYATQEDMRMFKSLEAHNFFTRGFGKCFAAMQLPSKRVIVLSEMNHSQRLRDTALKACILAIADGTVITAHCTCMAGQGEACSHVGAMLFAVETAVRIRDARTSTERSNIWLSAFTLVPNSSASEKSTFLNRWTKSSMRSMAKIGVKACHKPYCLSSCSHRRGNKPFSLEGCCLHGVKPAILMVHPQYSAVSGSTKQGTAAASQLVMPRSVF</sequence>
<evidence type="ECO:0000313" key="4">
    <source>
        <dbReference type="Proteomes" id="UP000821853"/>
    </source>
</evidence>
<gene>
    <name evidence="3" type="ORF">HPB48_005133</name>
</gene>
<comment type="caution">
    <text evidence="3">The sequence shown here is derived from an EMBL/GenBank/DDBJ whole genome shotgun (WGS) entry which is preliminary data.</text>
</comment>
<keyword evidence="1" id="KW-0479">Metal-binding</keyword>
<dbReference type="PANTHER" id="PTHR47526">
    <property type="entry name" value="ATP-DEPENDENT DNA HELICASE"/>
    <property type="match status" value="1"/>
</dbReference>
<dbReference type="VEuPathDB" id="VectorBase:HLOH_063899"/>
<dbReference type="Proteomes" id="UP000821853">
    <property type="component" value="Chromosome 1"/>
</dbReference>
<keyword evidence="1" id="KW-0863">Zinc-finger</keyword>
<proteinExistence type="predicted"/>
<name>A0A9J6FF75_HAELO</name>
<evidence type="ECO:0000313" key="3">
    <source>
        <dbReference type="EMBL" id="KAH9361714.1"/>
    </source>
</evidence>
<dbReference type="OrthoDB" id="6757988at2759"/>
<dbReference type="EMBL" id="JABSTR010000001">
    <property type="protein sequence ID" value="KAH9361714.1"/>
    <property type="molecule type" value="Genomic_DNA"/>
</dbReference>
<dbReference type="PROSITE" id="PS50966">
    <property type="entry name" value="ZF_SWIM"/>
    <property type="match status" value="1"/>
</dbReference>
<evidence type="ECO:0000259" key="2">
    <source>
        <dbReference type="PROSITE" id="PS50966"/>
    </source>
</evidence>
<reference evidence="3 4" key="1">
    <citation type="journal article" date="2020" name="Cell">
        <title>Large-Scale Comparative Analyses of Tick Genomes Elucidate Their Genetic Diversity and Vector Capacities.</title>
        <authorList>
            <consortium name="Tick Genome and Microbiome Consortium (TIGMIC)"/>
            <person name="Jia N."/>
            <person name="Wang J."/>
            <person name="Shi W."/>
            <person name="Du L."/>
            <person name="Sun Y."/>
            <person name="Zhan W."/>
            <person name="Jiang J.F."/>
            <person name="Wang Q."/>
            <person name="Zhang B."/>
            <person name="Ji P."/>
            <person name="Bell-Sakyi L."/>
            <person name="Cui X.M."/>
            <person name="Yuan T.T."/>
            <person name="Jiang B.G."/>
            <person name="Yang W.F."/>
            <person name="Lam T.T."/>
            <person name="Chang Q.C."/>
            <person name="Ding S.J."/>
            <person name="Wang X.J."/>
            <person name="Zhu J.G."/>
            <person name="Ruan X.D."/>
            <person name="Zhao L."/>
            <person name="Wei J.T."/>
            <person name="Ye R.Z."/>
            <person name="Que T.C."/>
            <person name="Du C.H."/>
            <person name="Zhou Y.H."/>
            <person name="Cheng J.X."/>
            <person name="Dai P.F."/>
            <person name="Guo W.B."/>
            <person name="Han X.H."/>
            <person name="Huang E.J."/>
            <person name="Li L.F."/>
            <person name="Wei W."/>
            <person name="Gao Y.C."/>
            <person name="Liu J.Z."/>
            <person name="Shao H.Z."/>
            <person name="Wang X."/>
            <person name="Wang C.C."/>
            <person name="Yang T.C."/>
            <person name="Huo Q.B."/>
            <person name="Li W."/>
            <person name="Chen H.Y."/>
            <person name="Chen S.E."/>
            <person name="Zhou L.G."/>
            <person name="Ni X.B."/>
            <person name="Tian J.H."/>
            <person name="Sheng Y."/>
            <person name="Liu T."/>
            <person name="Pan Y.S."/>
            <person name="Xia L.Y."/>
            <person name="Li J."/>
            <person name="Zhao F."/>
            <person name="Cao W.C."/>
        </authorList>
    </citation>
    <scope>NUCLEOTIDE SEQUENCE [LARGE SCALE GENOMIC DNA]</scope>
    <source>
        <strain evidence="3">HaeL-2018</strain>
    </source>
</reference>
<dbReference type="InterPro" id="IPR007527">
    <property type="entry name" value="Znf_SWIM"/>
</dbReference>
<dbReference type="AlphaFoldDB" id="A0A9J6FF75"/>
<dbReference type="GO" id="GO:0008270">
    <property type="term" value="F:zinc ion binding"/>
    <property type="evidence" value="ECO:0007669"/>
    <property type="project" value="UniProtKB-KW"/>
</dbReference>
<feature type="domain" description="SWIM-type" evidence="2">
    <location>
        <begin position="82"/>
        <end position="118"/>
    </location>
</feature>